<proteinExistence type="predicted"/>
<evidence type="ECO:0000313" key="2">
    <source>
        <dbReference type="EMBL" id="KAL0326576.1"/>
    </source>
</evidence>
<protein>
    <submittedName>
        <fullName evidence="2">Phosphoacetylglucosamine mutase</fullName>
    </submittedName>
</protein>
<dbReference type="InterPro" id="IPR036900">
    <property type="entry name" value="A-D-PHexomutase_C_sf"/>
</dbReference>
<dbReference type="SUPFAM" id="SSF55957">
    <property type="entry name" value="Phosphoglucomutase, C-terminal domain"/>
    <property type="match status" value="1"/>
</dbReference>
<dbReference type="EMBL" id="JACGWK010000011">
    <property type="protein sequence ID" value="KAL0326576.1"/>
    <property type="molecule type" value="Genomic_DNA"/>
</dbReference>
<dbReference type="PANTHER" id="PTHR45955">
    <property type="entry name" value="PHOSPHOACETYLGLUCOSAMINE MUTASE"/>
    <property type="match status" value="1"/>
</dbReference>
<dbReference type="Pfam" id="PF00408">
    <property type="entry name" value="PGM_PMM_IV"/>
    <property type="match status" value="1"/>
</dbReference>
<dbReference type="AlphaFoldDB" id="A0AAW2M910"/>
<dbReference type="GO" id="GO:0004610">
    <property type="term" value="F:phosphoacetylglucosamine mutase activity"/>
    <property type="evidence" value="ECO:0007669"/>
    <property type="project" value="TreeGrafter"/>
</dbReference>
<organism evidence="2">
    <name type="scientific">Sesamum angustifolium</name>
    <dbReference type="NCBI Taxonomy" id="2727405"/>
    <lineage>
        <taxon>Eukaryota</taxon>
        <taxon>Viridiplantae</taxon>
        <taxon>Streptophyta</taxon>
        <taxon>Embryophyta</taxon>
        <taxon>Tracheophyta</taxon>
        <taxon>Spermatophyta</taxon>
        <taxon>Magnoliopsida</taxon>
        <taxon>eudicotyledons</taxon>
        <taxon>Gunneridae</taxon>
        <taxon>Pentapetalae</taxon>
        <taxon>asterids</taxon>
        <taxon>lamiids</taxon>
        <taxon>Lamiales</taxon>
        <taxon>Pedaliaceae</taxon>
        <taxon>Sesamum</taxon>
    </lineage>
</organism>
<accession>A0AAW2M910</accession>
<reference evidence="2" key="2">
    <citation type="journal article" date="2024" name="Plant">
        <title>Genomic evolution and insights into agronomic trait innovations of Sesamum species.</title>
        <authorList>
            <person name="Miao H."/>
            <person name="Wang L."/>
            <person name="Qu L."/>
            <person name="Liu H."/>
            <person name="Sun Y."/>
            <person name="Le M."/>
            <person name="Wang Q."/>
            <person name="Wei S."/>
            <person name="Zheng Y."/>
            <person name="Lin W."/>
            <person name="Duan Y."/>
            <person name="Cao H."/>
            <person name="Xiong S."/>
            <person name="Wang X."/>
            <person name="Wei L."/>
            <person name="Li C."/>
            <person name="Ma Q."/>
            <person name="Ju M."/>
            <person name="Zhao R."/>
            <person name="Li G."/>
            <person name="Mu C."/>
            <person name="Tian Q."/>
            <person name="Mei H."/>
            <person name="Zhang T."/>
            <person name="Gao T."/>
            <person name="Zhang H."/>
        </authorList>
    </citation>
    <scope>NUCLEOTIDE SEQUENCE</scope>
    <source>
        <strain evidence="2">G01</strain>
    </source>
</reference>
<dbReference type="InterPro" id="IPR005843">
    <property type="entry name" value="A-D-PHexomutase_C"/>
</dbReference>
<name>A0AAW2M910_9LAMI</name>
<dbReference type="PANTHER" id="PTHR45955:SF1">
    <property type="entry name" value="PHOSPHOACETYLGLUCOSAMINE MUTASE"/>
    <property type="match status" value="1"/>
</dbReference>
<gene>
    <name evidence="2" type="ORF">Sangu_1735600</name>
</gene>
<sequence>MNKVELYYVGKGCDRTAIITANAETTVVRPVGIQEAIDTETAKYPQGRCFIRPSGTEDVVRVYAEASNQEAADNLAHSVVRLVDQYLGFSSS</sequence>
<comment type="caution">
    <text evidence="2">The sequence shown here is derived from an EMBL/GenBank/DDBJ whole genome shotgun (WGS) entry which is preliminary data.</text>
</comment>
<dbReference type="FunFam" id="3.30.310.50:FF:000003">
    <property type="entry name" value="Phosphoacetylglucosamine mutase"/>
    <property type="match status" value="1"/>
</dbReference>
<dbReference type="Gene3D" id="3.30.310.50">
    <property type="entry name" value="Alpha-D-phosphohexomutase, C-terminal domain"/>
    <property type="match status" value="1"/>
</dbReference>
<feature type="domain" description="Alpha-D-phosphohexomutase C-terminal" evidence="1">
    <location>
        <begin position="33"/>
        <end position="81"/>
    </location>
</feature>
<dbReference type="GO" id="GO:0006048">
    <property type="term" value="P:UDP-N-acetylglucosamine biosynthetic process"/>
    <property type="evidence" value="ECO:0007669"/>
    <property type="project" value="TreeGrafter"/>
</dbReference>
<evidence type="ECO:0000259" key="1">
    <source>
        <dbReference type="Pfam" id="PF00408"/>
    </source>
</evidence>
<reference evidence="2" key="1">
    <citation type="submission" date="2020-06" db="EMBL/GenBank/DDBJ databases">
        <authorList>
            <person name="Li T."/>
            <person name="Hu X."/>
            <person name="Zhang T."/>
            <person name="Song X."/>
            <person name="Zhang H."/>
            <person name="Dai N."/>
            <person name="Sheng W."/>
            <person name="Hou X."/>
            <person name="Wei L."/>
        </authorList>
    </citation>
    <scope>NUCLEOTIDE SEQUENCE</scope>
    <source>
        <strain evidence="2">G01</strain>
        <tissue evidence="2">Leaf</tissue>
    </source>
</reference>